<proteinExistence type="predicted"/>
<dbReference type="SUPFAM" id="SSF56024">
    <property type="entry name" value="Phospholipase D/nuclease"/>
    <property type="match status" value="2"/>
</dbReference>
<dbReference type="STRING" id="436010.A0A165XCX0"/>
<keyword evidence="4" id="KW-1185">Reference proteome</keyword>
<organism evidence="3 4">
    <name type="scientific">Athelia psychrophila</name>
    <dbReference type="NCBI Taxonomy" id="1759441"/>
    <lineage>
        <taxon>Eukaryota</taxon>
        <taxon>Fungi</taxon>
        <taxon>Dikarya</taxon>
        <taxon>Basidiomycota</taxon>
        <taxon>Agaricomycotina</taxon>
        <taxon>Agaricomycetes</taxon>
        <taxon>Agaricomycetidae</taxon>
        <taxon>Atheliales</taxon>
        <taxon>Atheliaceae</taxon>
        <taxon>Athelia</taxon>
    </lineage>
</organism>
<name>A0A165XCX0_9AGAM</name>
<feature type="domain" description="PLD phosphodiesterase" evidence="2">
    <location>
        <begin position="192"/>
        <end position="219"/>
    </location>
</feature>
<dbReference type="InterPro" id="IPR001736">
    <property type="entry name" value="PLipase_D/transphosphatidylase"/>
</dbReference>
<dbReference type="Gene3D" id="3.30.870.10">
    <property type="entry name" value="Endonuclease Chain A"/>
    <property type="match status" value="2"/>
</dbReference>
<reference evidence="3 4" key="1">
    <citation type="journal article" date="2016" name="Mol. Biol. Evol.">
        <title>Comparative Genomics of Early-Diverging Mushroom-Forming Fungi Provides Insights into the Origins of Lignocellulose Decay Capabilities.</title>
        <authorList>
            <person name="Nagy L.G."/>
            <person name="Riley R."/>
            <person name="Tritt A."/>
            <person name="Adam C."/>
            <person name="Daum C."/>
            <person name="Floudas D."/>
            <person name="Sun H."/>
            <person name="Yadav J.S."/>
            <person name="Pangilinan J."/>
            <person name="Larsson K.H."/>
            <person name="Matsuura K."/>
            <person name="Barry K."/>
            <person name="Labutti K."/>
            <person name="Kuo R."/>
            <person name="Ohm R.A."/>
            <person name="Bhattacharya S.S."/>
            <person name="Shirouzu T."/>
            <person name="Yoshinaga Y."/>
            <person name="Martin F.M."/>
            <person name="Grigoriev I.V."/>
            <person name="Hibbett D.S."/>
        </authorList>
    </citation>
    <scope>NUCLEOTIDE SEQUENCE [LARGE SCALE GENOMIC DNA]</scope>
    <source>
        <strain evidence="3 4">CBS 109695</strain>
    </source>
</reference>
<dbReference type="EMBL" id="KV417721">
    <property type="protein sequence ID" value="KZP08421.1"/>
    <property type="molecule type" value="Genomic_DNA"/>
</dbReference>
<evidence type="ECO:0000313" key="4">
    <source>
        <dbReference type="Proteomes" id="UP000076532"/>
    </source>
</evidence>
<accession>A0A165XCX0</accession>
<feature type="compositionally biased region" description="Basic and acidic residues" evidence="1">
    <location>
        <begin position="313"/>
        <end position="323"/>
    </location>
</feature>
<dbReference type="PROSITE" id="PS50035">
    <property type="entry name" value="PLD"/>
    <property type="match status" value="2"/>
</dbReference>
<dbReference type="Proteomes" id="UP000076532">
    <property type="component" value="Unassembled WGS sequence"/>
</dbReference>
<dbReference type="GO" id="GO:0030572">
    <property type="term" value="F:phosphatidyltransferase activity"/>
    <property type="evidence" value="ECO:0007669"/>
    <property type="project" value="UniProtKB-ARBA"/>
</dbReference>
<dbReference type="AlphaFoldDB" id="A0A165XCX0"/>
<evidence type="ECO:0000256" key="1">
    <source>
        <dbReference type="SAM" id="MobiDB-lite"/>
    </source>
</evidence>
<sequence length="618" mass="67267">MSPTPFIPDKLFELFQSKDTVTTHAAANPKASIDGLAEKLYKGHKSNGKKLVVGIFAESLRTFEHDPLTNLVSPPLTAATGVIPLSIISVIPDIIRHYADCIVAAETEVFLATTSTAAKIITDAIRELNRRAGERGTRIVMKVMYDRGNIKQVLKAHQIVPPAVYTADEVKLPAPQEIPNIDLEVCNYHHVVLGTFHAKYMVVDRKVALINSNNIQDRVNVEMMTHVEGPIVESFYDMCLLSWGNALTPPLPLLAAPPPAPAPGSYRFQDDHAHIASKDLDSHKVDAAKTLQTQEYPGDLGESVKGGQQDGYDVDHATEKRNGEGGMHADTGAGGEGAGEVRADKLLAITKHLNTNLQPDTKATLPDGVDMEDFSPHIVHAPHAPFPIAMVNRKPKGSINYTDTDNPQDTAWLAAMKYAKSKVFIQTPTFNAVPMVEATLAAVRRGVEVTLFIDLGFNDGGEQLPLQGGTNEVVMAKMFKELEAEHKPKFRAFWYTAKDMCRPINASKKQRNCHVKVMIVDDAVGIQGNGNQDAQSWFHSQEANILIDSPAVCKEWADGIRSNQNTHLYGRLAEDGIWRDPKDGSLLEDMGSTKGGGVSGLIKGLTGAVKRVQGTGGF</sequence>
<evidence type="ECO:0000259" key="2">
    <source>
        <dbReference type="PROSITE" id="PS50035"/>
    </source>
</evidence>
<evidence type="ECO:0000313" key="3">
    <source>
        <dbReference type="EMBL" id="KZP08421.1"/>
    </source>
</evidence>
<dbReference type="GO" id="GO:0032049">
    <property type="term" value="P:cardiolipin biosynthetic process"/>
    <property type="evidence" value="ECO:0007669"/>
    <property type="project" value="UniProtKB-ARBA"/>
</dbReference>
<gene>
    <name evidence="3" type="ORF">FIBSPDRAFT_964761</name>
</gene>
<dbReference type="Pfam" id="PF13091">
    <property type="entry name" value="PLDc_2"/>
    <property type="match status" value="1"/>
</dbReference>
<dbReference type="PANTHER" id="PTHR21248">
    <property type="entry name" value="CARDIOLIPIN SYNTHASE"/>
    <property type="match status" value="1"/>
</dbReference>
<dbReference type="InterPro" id="IPR025202">
    <property type="entry name" value="PLD-like_dom"/>
</dbReference>
<protein>
    <submittedName>
        <fullName evidence="3">Phospholipase D active site motif protein</fullName>
    </submittedName>
</protein>
<dbReference type="OrthoDB" id="9997422at2759"/>
<feature type="region of interest" description="Disordered" evidence="1">
    <location>
        <begin position="294"/>
        <end position="337"/>
    </location>
</feature>
<feature type="domain" description="PLD phosphodiesterase" evidence="2">
    <location>
        <begin position="514"/>
        <end position="536"/>
    </location>
</feature>
<dbReference type="CDD" id="cd00138">
    <property type="entry name" value="PLDc_SF"/>
    <property type="match status" value="1"/>
</dbReference>
<dbReference type="PANTHER" id="PTHR21248:SF22">
    <property type="entry name" value="PHOSPHOLIPASE D"/>
    <property type="match status" value="1"/>
</dbReference>